<evidence type="ECO:0000256" key="1">
    <source>
        <dbReference type="ARBA" id="ARBA00022723"/>
    </source>
</evidence>
<dbReference type="Pfam" id="PF13833">
    <property type="entry name" value="EF-hand_8"/>
    <property type="match status" value="1"/>
</dbReference>
<organism evidence="5 6">
    <name type="scientific">Histidinibacterium aquaticum</name>
    <dbReference type="NCBI Taxonomy" id="2613962"/>
    <lineage>
        <taxon>Bacteria</taxon>
        <taxon>Pseudomonadati</taxon>
        <taxon>Pseudomonadota</taxon>
        <taxon>Alphaproteobacteria</taxon>
        <taxon>Rhodobacterales</taxon>
        <taxon>Paracoccaceae</taxon>
        <taxon>Histidinibacterium</taxon>
    </lineage>
</organism>
<feature type="region of interest" description="Disordered" evidence="3">
    <location>
        <begin position="158"/>
        <end position="209"/>
    </location>
</feature>
<dbReference type="Proteomes" id="UP000326554">
    <property type="component" value="Unassembled WGS sequence"/>
</dbReference>
<feature type="domain" description="EF-hand" evidence="4">
    <location>
        <begin position="168"/>
        <end position="195"/>
    </location>
</feature>
<gene>
    <name evidence="5" type="ORF">F3S47_17575</name>
</gene>
<dbReference type="PROSITE" id="PS50222">
    <property type="entry name" value="EF_HAND_2"/>
    <property type="match status" value="2"/>
</dbReference>
<feature type="compositionally biased region" description="Basic residues" evidence="3">
    <location>
        <begin position="200"/>
        <end position="209"/>
    </location>
</feature>
<dbReference type="PANTHER" id="PTHR10827:SF98">
    <property type="entry name" value="45 KDA CALCIUM-BINDING PROTEIN"/>
    <property type="match status" value="1"/>
</dbReference>
<dbReference type="InterPro" id="IPR011992">
    <property type="entry name" value="EF-hand-dom_pair"/>
</dbReference>
<evidence type="ECO:0000256" key="3">
    <source>
        <dbReference type="SAM" id="MobiDB-lite"/>
    </source>
</evidence>
<keyword evidence="6" id="KW-1185">Reference proteome</keyword>
<evidence type="ECO:0000259" key="4">
    <source>
        <dbReference type="PROSITE" id="PS50222"/>
    </source>
</evidence>
<accession>A0A5J5GC10</accession>
<dbReference type="GO" id="GO:0005509">
    <property type="term" value="F:calcium ion binding"/>
    <property type="evidence" value="ECO:0007669"/>
    <property type="project" value="InterPro"/>
</dbReference>
<keyword evidence="1" id="KW-0479">Metal-binding</keyword>
<dbReference type="PANTHER" id="PTHR10827">
    <property type="entry name" value="RETICULOCALBIN"/>
    <property type="match status" value="1"/>
</dbReference>
<evidence type="ECO:0000313" key="5">
    <source>
        <dbReference type="EMBL" id="KAA9005709.1"/>
    </source>
</evidence>
<sequence length="209" mass="22558">MALASACRKTPPWGRGFFGRPRRNPGHGPFREGLRHWAGAEPTRRKDPPMTFKTPLLIAALLAGVAVQGAQAQGFGPADRPDFAELDTDGDGALSEDELRAPLMDRFAEADADGDGSLTAEEMVAAAEAARAERLAERMERLVARLDANGDGVLQAEEFTTPAPRPTAFERLDRDGDGAVSEDEFSSLSERFAGREHGPRHGGPRFGRH</sequence>
<proteinExistence type="predicted"/>
<dbReference type="PROSITE" id="PS00018">
    <property type="entry name" value="EF_HAND_1"/>
    <property type="match status" value="2"/>
</dbReference>
<dbReference type="InterPro" id="IPR002048">
    <property type="entry name" value="EF_hand_dom"/>
</dbReference>
<dbReference type="Pfam" id="PF13499">
    <property type="entry name" value="EF-hand_7"/>
    <property type="match status" value="1"/>
</dbReference>
<evidence type="ECO:0000313" key="6">
    <source>
        <dbReference type="Proteomes" id="UP000326554"/>
    </source>
</evidence>
<feature type="domain" description="EF-hand" evidence="4">
    <location>
        <begin position="98"/>
        <end position="133"/>
    </location>
</feature>
<dbReference type="EMBL" id="VYQE01000006">
    <property type="protein sequence ID" value="KAA9005709.1"/>
    <property type="molecule type" value="Genomic_DNA"/>
</dbReference>
<dbReference type="Pfam" id="PF13202">
    <property type="entry name" value="EF-hand_5"/>
    <property type="match status" value="1"/>
</dbReference>
<dbReference type="SUPFAM" id="SSF47473">
    <property type="entry name" value="EF-hand"/>
    <property type="match status" value="1"/>
</dbReference>
<feature type="region of interest" description="Disordered" evidence="3">
    <location>
        <begin position="1"/>
        <end position="34"/>
    </location>
</feature>
<keyword evidence="2" id="KW-0677">Repeat</keyword>
<evidence type="ECO:0000256" key="2">
    <source>
        <dbReference type="ARBA" id="ARBA00022737"/>
    </source>
</evidence>
<dbReference type="AlphaFoldDB" id="A0A5J5GC10"/>
<feature type="compositionally biased region" description="Basic and acidic residues" evidence="3">
    <location>
        <begin position="168"/>
        <end position="177"/>
    </location>
</feature>
<reference evidence="5 6" key="1">
    <citation type="submission" date="2019-09" db="EMBL/GenBank/DDBJ databases">
        <authorList>
            <person name="Park J.-S."/>
            <person name="Choi H.-J."/>
        </authorList>
    </citation>
    <scope>NUCLEOTIDE SEQUENCE [LARGE SCALE GENOMIC DNA]</scope>
    <source>
        <strain evidence="5 6">176SS1-4</strain>
    </source>
</reference>
<name>A0A5J5GC10_9RHOB</name>
<protein>
    <recommendedName>
        <fullName evidence="4">EF-hand domain-containing protein</fullName>
    </recommendedName>
</protein>
<comment type="caution">
    <text evidence="5">The sequence shown here is derived from an EMBL/GenBank/DDBJ whole genome shotgun (WGS) entry which is preliminary data.</text>
</comment>
<dbReference type="SMART" id="SM00054">
    <property type="entry name" value="EFh"/>
    <property type="match status" value="2"/>
</dbReference>
<dbReference type="Gene3D" id="1.10.238.10">
    <property type="entry name" value="EF-hand"/>
    <property type="match status" value="2"/>
</dbReference>
<dbReference type="InterPro" id="IPR018247">
    <property type="entry name" value="EF_Hand_1_Ca_BS"/>
</dbReference>